<evidence type="ECO:0000256" key="3">
    <source>
        <dbReference type="ARBA" id="ARBA00022692"/>
    </source>
</evidence>
<dbReference type="EMBL" id="JBHUOR010000136">
    <property type="protein sequence ID" value="MFD2870198.1"/>
    <property type="molecule type" value="Genomic_DNA"/>
</dbReference>
<evidence type="ECO:0000256" key="6">
    <source>
        <dbReference type="SAM" id="Phobius"/>
    </source>
</evidence>
<keyword evidence="4 6" id="KW-1133">Transmembrane helix</keyword>
<evidence type="ECO:0000256" key="2">
    <source>
        <dbReference type="ARBA" id="ARBA00022475"/>
    </source>
</evidence>
<protein>
    <submittedName>
        <fullName evidence="8">DUF3817 domain-containing protein</fullName>
    </submittedName>
</protein>
<proteinExistence type="predicted"/>
<dbReference type="RefSeq" id="WP_380148849.1">
    <property type="nucleotide sequence ID" value="NZ_JBHUOR010000136.1"/>
</dbReference>
<evidence type="ECO:0000256" key="4">
    <source>
        <dbReference type="ARBA" id="ARBA00022989"/>
    </source>
</evidence>
<evidence type="ECO:0000256" key="5">
    <source>
        <dbReference type="ARBA" id="ARBA00023136"/>
    </source>
</evidence>
<dbReference type="InterPro" id="IPR023845">
    <property type="entry name" value="DUF3817_TM"/>
</dbReference>
<feature type="transmembrane region" description="Helical" evidence="6">
    <location>
        <begin position="6"/>
        <end position="26"/>
    </location>
</feature>
<dbReference type="Pfam" id="PF12823">
    <property type="entry name" value="DUF3817"/>
    <property type="match status" value="1"/>
</dbReference>
<feature type="transmembrane region" description="Helical" evidence="6">
    <location>
        <begin position="69"/>
        <end position="88"/>
    </location>
</feature>
<keyword evidence="2" id="KW-1003">Cell membrane</keyword>
<keyword evidence="3 6" id="KW-0812">Transmembrane</keyword>
<evidence type="ECO:0000313" key="8">
    <source>
        <dbReference type="EMBL" id="MFD2870198.1"/>
    </source>
</evidence>
<dbReference type="NCBIfam" id="TIGR03954">
    <property type="entry name" value="integ_memb_HG"/>
    <property type="match status" value="1"/>
</dbReference>
<keyword evidence="5 6" id="KW-0472">Membrane</keyword>
<comment type="caution">
    <text evidence="8">The sequence shown here is derived from an EMBL/GenBank/DDBJ whole genome shotgun (WGS) entry which is preliminary data.</text>
</comment>
<feature type="transmembrane region" description="Helical" evidence="6">
    <location>
        <begin position="38"/>
        <end position="63"/>
    </location>
</feature>
<evidence type="ECO:0000313" key="9">
    <source>
        <dbReference type="Proteomes" id="UP001597568"/>
    </source>
</evidence>
<dbReference type="PANTHER" id="PTHR40077">
    <property type="entry name" value="MEMBRANE PROTEIN-RELATED"/>
    <property type="match status" value="1"/>
</dbReference>
<dbReference type="PANTHER" id="PTHR40077:SF1">
    <property type="entry name" value="MEMBRANE PROTEIN"/>
    <property type="match status" value="1"/>
</dbReference>
<organism evidence="8 9">
    <name type="scientific">Kurthia populi</name>
    <dbReference type="NCBI Taxonomy" id="1562132"/>
    <lineage>
        <taxon>Bacteria</taxon>
        <taxon>Bacillati</taxon>
        <taxon>Bacillota</taxon>
        <taxon>Bacilli</taxon>
        <taxon>Bacillales</taxon>
        <taxon>Caryophanaceae</taxon>
        <taxon>Kurthia</taxon>
    </lineage>
</organism>
<evidence type="ECO:0000259" key="7">
    <source>
        <dbReference type="Pfam" id="PF12823"/>
    </source>
</evidence>
<gene>
    <name evidence="8" type="ORF">ACFSY7_17030</name>
</gene>
<comment type="subcellular location">
    <subcellularLocation>
        <location evidence="1">Cell membrane</location>
        <topology evidence="1">Multi-pass membrane protein</topology>
    </subcellularLocation>
</comment>
<feature type="domain" description="DUF3817" evidence="7">
    <location>
        <begin position="7"/>
        <end position="93"/>
    </location>
</feature>
<reference evidence="9" key="1">
    <citation type="journal article" date="2019" name="Int. J. Syst. Evol. Microbiol.">
        <title>The Global Catalogue of Microorganisms (GCM) 10K type strain sequencing project: providing services to taxonomists for standard genome sequencing and annotation.</title>
        <authorList>
            <consortium name="The Broad Institute Genomics Platform"/>
            <consortium name="The Broad Institute Genome Sequencing Center for Infectious Disease"/>
            <person name="Wu L."/>
            <person name="Ma J."/>
        </authorList>
    </citation>
    <scope>NUCLEOTIDE SEQUENCE [LARGE SCALE GENOMIC DNA]</scope>
    <source>
        <strain evidence="9">KCTC 33522</strain>
    </source>
</reference>
<evidence type="ECO:0000256" key="1">
    <source>
        <dbReference type="ARBA" id="ARBA00004651"/>
    </source>
</evidence>
<name>A0ABW5Y4V0_9BACL</name>
<sequence>MEPKEIRFLRVMGIADGISLLVLLLIAMPLKYFAGLPIVVTIVGSLHGAIFVTYIIAIAIVQLRIRWHIIYSLIAGVVAFIPFGNFIFDKYIKQAGEKYYAAKINA</sequence>
<keyword evidence="9" id="KW-1185">Reference proteome</keyword>
<dbReference type="Proteomes" id="UP001597568">
    <property type="component" value="Unassembled WGS sequence"/>
</dbReference>
<accession>A0ABW5Y4V0</accession>